<keyword evidence="1" id="KW-1133">Transmembrane helix</keyword>
<sequence>MVHERGPERRPVPPWTAIVAGIGPPLYCFVIAGLLISMGDVQDFGDMGAVGRPLLVIGAVELVLSFGVWFGSRFLWWAAVIAHGAVIPLLLIAQVFNIGGMWAYAACMVVPAVLTMPFLLLPQTRRWCQVGAL</sequence>
<feature type="transmembrane region" description="Helical" evidence="1">
    <location>
        <begin position="50"/>
        <end position="70"/>
    </location>
</feature>
<accession>A0ABT7YR52</accession>
<feature type="transmembrane region" description="Helical" evidence="1">
    <location>
        <begin position="12"/>
        <end position="38"/>
    </location>
</feature>
<comment type="caution">
    <text evidence="2">The sequence shown here is derived from an EMBL/GenBank/DDBJ whole genome shotgun (WGS) entry which is preliminary data.</text>
</comment>
<keyword evidence="1" id="KW-0472">Membrane</keyword>
<name>A0ABT7YR52_9ACTN</name>
<dbReference type="Proteomes" id="UP001171902">
    <property type="component" value="Unassembled WGS sequence"/>
</dbReference>
<keyword evidence="1" id="KW-0812">Transmembrane</keyword>
<keyword evidence="3" id="KW-1185">Reference proteome</keyword>
<feature type="transmembrane region" description="Helical" evidence="1">
    <location>
        <begin position="75"/>
        <end position="96"/>
    </location>
</feature>
<evidence type="ECO:0000256" key="1">
    <source>
        <dbReference type="SAM" id="Phobius"/>
    </source>
</evidence>
<gene>
    <name evidence="2" type="ORF">QWI33_15180</name>
</gene>
<feature type="transmembrane region" description="Helical" evidence="1">
    <location>
        <begin position="102"/>
        <end position="121"/>
    </location>
</feature>
<evidence type="ECO:0000313" key="2">
    <source>
        <dbReference type="EMBL" id="MDN3241073.1"/>
    </source>
</evidence>
<proteinExistence type="predicted"/>
<evidence type="ECO:0000313" key="3">
    <source>
        <dbReference type="Proteomes" id="UP001171902"/>
    </source>
</evidence>
<reference evidence="2" key="1">
    <citation type="submission" date="2023-06" db="EMBL/GenBank/DDBJ databases">
        <title>Gycomyces niveus sp.nov., a novel actinomycete isolated from soil in Shouguang.</title>
        <authorList>
            <person name="Yang X."/>
            <person name="Zhao J."/>
        </authorList>
    </citation>
    <scope>NUCLEOTIDE SEQUENCE</scope>
    <source>
        <strain evidence="2">NEAU C2</strain>
    </source>
</reference>
<dbReference type="EMBL" id="JAUEMJ010000004">
    <property type="protein sequence ID" value="MDN3241073.1"/>
    <property type="molecule type" value="Genomic_DNA"/>
</dbReference>
<dbReference type="RefSeq" id="WP_289957988.1">
    <property type="nucleotide sequence ID" value="NZ_JAUEMJ010000004.1"/>
</dbReference>
<organism evidence="2 3">
    <name type="scientific">Glycomyces tritici</name>
    <dbReference type="NCBI Taxonomy" id="2665176"/>
    <lineage>
        <taxon>Bacteria</taxon>
        <taxon>Bacillati</taxon>
        <taxon>Actinomycetota</taxon>
        <taxon>Actinomycetes</taxon>
        <taxon>Glycomycetales</taxon>
        <taxon>Glycomycetaceae</taxon>
        <taxon>Glycomyces</taxon>
    </lineage>
</organism>
<protein>
    <submittedName>
        <fullName evidence="2">Uncharacterized protein</fullName>
    </submittedName>
</protein>